<feature type="domain" description="OmpR/PhoB-type" evidence="9">
    <location>
        <begin position="124"/>
        <end position="218"/>
    </location>
</feature>
<evidence type="ECO:0000313" key="10">
    <source>
        <dbReference type="EMBL" id="KKW68525.1"/>
    </source>
</evidence>
<sequence length="223" mass="24911">MRILLVEDDRPLADAVLAYLRAKPYVVDVVATLAQAHAHLHGASYAAVLLDLHLPDGDGLTLLPTMRQLPDTPITIVLTARDQVSDRIRGLDAGADDYLIKPYDPEELLARLRAIERRRSGTRSAVIQLGDLQIDLQRGTVRKAGMPIVLTPKEWVLLHAMAVRPQHLHTREYLQDALYGFDQEADSNTLEVFISRLRRKLGRCHIVTERGLGYRLSAGDTPC</sequence>
<keyword evidence="2" id="KW-0902">Two-component regulatory system</keyword>
<dbReference type="GO" id="GO:0006355">
    <property type="term" value="P:regulation of DNA-templated transcription"/>
    <property type="evidence" value="ECO:0007669"/>
    <property type="project" value="InterPro"/>
</dbReference>
<dbReference type="GO" id="GO:0000156">
    <property type="term" value="F:phosphorelay response regulator activity"/>
    <property type="evidence" value="ECO:0007669"/>
    <property type="project" value="TreeGrafter"/>
</dbReference>
<protein>
    <submittedName>
        <fullName evidence="10">Transcriptional regulator</fullName>
    </submittedName>
</protein>
<comment type="caution">
    <text evidence="10">The sequence shown here is derived from an EMBL/GenBank/DDBJ whole genome shotgun (WGS) entry which is preliminary data.</text>
</comment>
<name>A0A0U1Q1Q8_9BURK</name>
<dbReference type="GO" id="GO:0005829">
    <property type="term" value="C:cytosol"/>
    <property type="evidence" value="ECO:0007669"/>
    <property type="project" value="TreeGrafter"/>
</dbReference>
<dbReference type="Gene3D" id="1.10.10.10">
    <property type="entry name" value="Winged helix-like DNA-binding domain superfamily/Winged helix DNA-binding domain"/>
    <property type="match status" value="1"/>
</dbReference>
<dbReference type="PATRIC" id="fig|1610491.3.peg.1034"/>
<keyword evidence="1 6" id="KW-0597">Phosphoprotein</keyword>
<reference evidence="10 11" key="1">
    <citation type="submission" date="2015-05" db="EMBL/GenBank/DDBJ databases">
        <title>Draft genome sequence of Lampropedia sp. CT6, isolated from the microbial mat of a hot water spring, located at Manikaran, India.</title>
        <authorList>
            <person name="Tripathi C."/>
            <person name="Rani P."/>
            <person name="Mahato N.K."/>
            <person name="Lal R."/>
        </authorList>
    </citation>
    <scope>NUCLEOTIDE SEQUENCE [LARGE SCALE GENOMIC DNA]</scope>
    <source>
        <strain evidence="10 11">CT6</strain>
    </source>
</reference>
<accession>A0A0U1Q1Q8</accession>
<dbReference type="AlphaFoldDB" id="A0A0U1Q1Q8"/>
<dbReference type="InterPro" id="IPR001789">
    <property type="entry name" value="Sig_transdc_resp-reg_receiver"/>
</dbReference>
<keyword evidence="4 7" id="KW-0238">DNA-binding</keyword>
<dbReference type="CDD" id="cd00383">
    <property type="entry name" value="trans_reg_C"/>
    <property type="match status" value="1"/>
</dbReference>
<dbReference type="STRING" id="1610491.AAV94_04850"/>
<dbReference type="SMART" id="SM00862">
    <property type="entry name" value="Trans_reg_C"/>
    <property type="match status" value="1"/>
</dbReference>
<evidence type="ECO:0000256" key="6">
    <source>
        <dbReference type="PROSITE-ProRule" id="PRU00169"/>
    </source>
</evidence>
<evidence type="ECO:0000256" key="4">
    <source>
        <dbReference type="ARBA" id="ARBA00023125"/>
    </source>
</evidence>
<keyword evidence="3" id="KW-0805">Transcription regulation</keyword>
<dbReference type="OrthoDB" id="9802426at2"/>
<feature type="domain" description="Response regulatory" evidence="8">
    <location>
        <begin position="2"/>
        <end position="116"/>
    </location>
</feature>
<feature type="DNA-binding region" description="OmpR/PhoB-type" evidence="7">
    <location>
        <begin position="124"/>
        <end position="218"/>
    </location>
</feature>
<dbReference type="Pfam" id="PF00072">
    <property type="entry name" value="Response_reg"/>
    <property type="match status" value="1"/>
</dbReference>
<evidence type="ECO:0000259" key="9">
    <source>
        <dbReference type="PROSITE" id="PS51755"/>
    </source>
</evidence>
<proteinExistence type="predicted"/>
<dbReference type="Gene3D" id="6.10.250.690">
    <property type="match status" value="1"/>
</dbReference>
<dbReference type="Gene3D" id="3.40.50.2300">
    <property type="match status" value="1"/>
</dbReference>
<dbReference type="InterPro" id="IPR001867">
    <property type="entry name" value="OmpR/PhoB-type_DNA-bd"/>
</dbReference>
<dbReference type="PROSITE" id="PS51755">
    <property type="entry name" value="OMPR_PHOB"/>
    <property type="match status" value="1"/>
</dbReference>
<evidence type="ECO:0000256" key="5">
    <source>
        <dbReference type="ARBA" id="ARBA00023163"/>
    </source>
</evidence>
<dbReference type="PROSITE" id="PS50110">
    <property type="entry name" value="RESPONSE_REGULATORY"/>
    <property type="match status" value="1"/>
</dbReference>
<evidence type="ECO:0000256" key="1">
    <source>
        <dbReference type="ARBA" id="ARBA00022553"/>
    </source>
</evidence>
<dbReference type="GO" id="GO:0000976">
    <property type="term" value="F:transcription cis-regulatory region binding"/>
    <property type="evidence" value="ECO:0007669"/>
    <property type="project" value="TreeGrafter"/>
</dbReference>
<evidence type="ECO:0000259" key="8">
    <source>
        <dbReference type="PROSITE" id="PS50110"/>
    </source>
</evidence>
<dbReference type="InterPro" id="IPR011006">
    <property type="entry name" value="CheY-like_superfamily"/>
</dbReference>
<evidence type="ECO:0000313" key="11">
    <source>
        <dbReference type="Proteomes" id="UP000050580"/>
    </source>
</evidence>
<dbReference type="GO" id="GO:0032993">
    <property type="term" value="C:protein-DNA complex"/>
    <property type="evidence" value="ECO:0007669"/>
    <property type="project" value="TreeGrafter"/>
</dbReference>
<dbReference type="Proteomes" id="UP000050580">
    <property type="component" value="Unassembled WGS sequence"/>
</dbReference>
<dbReference type="PANTHER" id="PTHR48111">
    <property type="entry name" value="REGULATOR OF RPOS"/>
    <property type="match status" value="1"/>
</dbReference>
<dbReference type="InterPro" id="IPR036388">
    <property type="entry name" value="WH-like_DNA-bd_sf"/>
</dbReference>
<dbReference type="SUPFAM" id="SSF52172">
    <property type="entry name" value="CheY-like"/>
    <property type="match status" value="1"/>
</dbReference>
<evidence type="ECO:0000256" key="7">
    <source>
        <dbReference type="PROSITE-ProRule" id="PRU01091"/>
    </source>
</evidence>
<keyword evidence="11" id="KW-1185">Reference proteome</keyword>
<dbReference type="EMBL" id="LBNQ01000019">
    <property type="protein sequence ID" value="KKW68525.1"/>
    <property type="molecule type" value="Genomic_DNA"/>
</dbReference>
<dbReference type="SMART" id="SM00448">
    <property type="entry name" value="REC"/>
    <property type="match status" value="1"/>
</dbReference>
<evidence type="ECO:0000256" key="3">
    <source>
        <dbReference type="ARBA" id="ARBA00023015"/>
    </source>
</evidence>
<dbReference type="InterPro" id="IPR039420">
    <property type="entry name" value="WalR-like"/>
</dbReference>
<gene>
    <name evidence="10" type="ORF">AAV94_04850</name>
</gene>
<dbReference type="Pfam" id="PF00486">
    <property type="entry name" value="Trans_reg_C"/>
    <property type="match status" value="1"/>
</dbReference>
<keyword evidence="5" id="KW-0804">Transcription</keyword>
<dbReference type="PANTHER" id="PTHR48111:SF1">
    <property type="entry name" value="TWO-COMPONENT RESPONSE REGULATOR ORR33"/>
    <property type="match status" value="1"/>
</dbReference>
<dbReference type="RefSeq" id="WP_046741293.1">
    <property type="nucleotide sequence ID" value="NZ_LBNQ01000019.1"/>
</dbReference>
<organism evidence="10 11">
    <name type="scientific">Lampropedia cohaerens</name>
    <dbReference type="NCBI Taxonomy" id="1610491"/>
    <lineage>
        <taxon>Bacteria</taxon>
        <taxon>Pseudomonadati</taxon>
        <taxon>Pseudomonadota</taxon>
        <taxon>Betaproteobacteria</taxon>
        <taxon>Burkholderiales</taxon>
        <taxon>Comamonadaceae</taxon>
        <taxon>Lampropedia</taxon>
    </lineage>
</organism>
<evidence type="ECO:0000256" key="2">
    <source>
        <dbReference type="ARBA" id="ARBA00023012"/>
    </source>
</evidence>
<feature type="modified residue" description="4-aspartylphosphate" evidence="6">
    <location>
        <position position="51"/>
    </location>
</feature>